<dbReference type="NCBIfam" id="TIGR02669">
    <property type="entry name" value="SpoIID_LytB"/>
    <property type="match status" value="1"/>
</dbReference>
<dbReference type="Proteomes" id="UP000749471">
    <property type="component" value="Unassembled WGS sequence"/>
</dbReference>
<dbReference type="InterPro" id="IPR013486">
    <property type="entry name" value="SpoIID/LytB"/>
</dbReference>
<organism evidence="2 3">
    <name type="scientific">Tissierella simiarum</name>
    <dbReference type="NCBI Taxonomy" id="2841534"/>
    <lineage>
        <taxon>Bacteria</taxon>
        <taxon>Bacillati</taxon>
        <taxon>Bacillota</taxon>
        <taxon>Tissierellia</taxon>
        <taxon>Tissierellales</taxon>
        <taxon>Tissierellaceae</taxon>
        <taxon>Tissierella</taxon>
    </lineage>
</organism>
<comment type="caution">
    <text evidence="2">The sequence shown here is derived from an EMBL/GenBank/DDBJ whole genome shotgun (WGS) entry which is preliminary data.</text>
</comment>
<sequence length="347" mass="38880">MENHFLKVGKDRYRDYIRFLSNGNELTIINHVKLDHYLYGVVPSEMPSSFPIEALKAQAIAARNYTLRNVNKHIKEGYNLCDTVHCQVYSGLDWEKDSTNKAIDETKGMYIYYNGELIDAVYHSTSGGYTEDSSQVWGNDFPYLKPVEDIYSKDSPNSSWTLQISSSELNKRLVSAGVNVGEVLDMEVLETTSAGRVQKLKVKGTLGEQVLGSSKIRAILGSADLKSTWFSVRKEGSSGENNTAYVLDGNNEKADKINLNNAHIIDGQNKQTASRGIISRVINKNNTETLGGLYNHTGQYYIIEGKGYGHGVGMSQWGAKKMAEEGYSYEEILKHYYSGVDILYNDW</sequence>
<dbReference type="Pfam" id="PF08486">
    <property type="entry name" value="SpoIID"/>
    <property type="match status" value="1"/>
</dbReference>
<reference evidence="2 3" key="1">
    <citation type="submission" date="2021-06" db="EMBL/GenBank/DDBJ databases">
        <authorList>
            <person name="Sun Q."/>
            <person name="Li D."/>
        </authorList>
    </citation>
    <scope>NUCLEOTIDE SEQUENCE [LARGE SCALE GENOMIC DNA]</scope>
    <source>
        <strain evidence="2 3">MSJ-40</strain>
    </source>
</reference>
<gene>
    <name evidence="2" type="ORF">KQI42_16710</name>
</gene>
<protein>
    <submittedName>
        <fullName evidence="2">SpoIID/LytB domain-containing protein</fullName>
    </submittedName>
</protein>
<dbReference type="InterPro" id="IPR013693">
    <property type="entry name" value="SpoIID/LytB_N"/>
</dbReference>
<feature type="domain" description="Sporulation stage II protein D amidase enhancer LytB N-terminal" evidence="1">
    <location>
        <begin position="23"/>
        <end position="113"/>
    </location>
</feature>
<evidence type="ECO:0000313" key="2">
    <source>
        <dbReference type="EMBL" id="MBU5439658.1"/>
    </source>
</evidence>
<dbReference type="InterPro" id="IPR051922">
    <property type="entry name" value="Bact_Sporulation_Assoc"/>
</dbReference>
<accession>A0ABS6EBW7</accession>
<evidence type="ECO:0000313" key="3">
    <source>
        <dbReference type="Proteomes" id="UP000749471"/>
    </source>
</evidence>
<proteinExistence type="predicted"/>
<evidence type="ECO:0000259" key="1">
    <source>
        <dbReference type="Pfam" id="PF08486"/>
    </source>
</evidence>
<name>A0ABS6EBW7_9FIRM</name>
<dbReference type="EMBL" id="JAHLPM010000017">
    <property type="protein sequence ID" value="MBU5439658.1"/>
    <property type="molecule type" value="Genomic_DNA"/>
</dbReference>
<dbReference type="PANTHER" id="PTHR30032:SF4">
    <property type="entry name" value="AMIDASE ENHANCER"/>
    <property type="match status" value="1"/>
</dbReference>
<keyword evidence="3" id="KW-1185">Reference proteome</keyword>
<dbReference type="PANTHER" id="PTHR30032">
    <property type="entry name" value="N-ACETYLMURAMOYL-L-ALANINE AMIDASE-RELATED"/>
    <property type="match status" value="1"/>
</dbReference>